<dbReference type="Gene3D" id="1.20.58.340">
    <property type="entry name" value="Magnesium transport protein CorA, transmembrane region"/>
    <property type="match status" value="1"/>
</dbReference>
<keyword evidence="9" id="KW-0614">Plasmid</keyword>
<protein>
    <recommendedName>
        <fullName evidence="11">Magnesium transporter CorA</fullName>
    </recommendedName>
</protein>
<gene>
    <name evidence="9" type="ORF">B0X71_20065</name>
</gene>
<evidence type="ECO:0000256" key="6">
    <source>
        <dbReference type="ARBA" id="ARBA00022989"/>
    </source>
</evidence>
<dbReference type="InterPro" id="IPR002523">
    <property type="entry name" value="MgTranspt_CorA/ZnTranspt_ZntB"/>
</dbReference>
<evidence type="ECO:0000313" key="10">
    <source>
        <dbReference type="Proteomes" id="UP000188184"/>
    </source>
</evidence>
<dbReference type="SUPFAM" id="SSF144083">
    <property type="entry name" value="Magnesium transport protein CorA, transmembrane region"/>
    <property type="match status" value="1"/>
</dbReference>
<dbReference type="InterPro" id="IPR045861">
    <property type="entry name" value="CorA_cytoplasmic_dom"/>
</dbReference>
<dbReference type="SUPFAM" id="SSF143865">
    <property type="entry name" value="CorA soluble domain-like"/>
    <property type="match status" value="1"/>
</dbReference>
<evidence type="ECO:0000256" key="2">
    <source>
        <dbReference type="ARBA" id="ARBA00009765"/>
    </source>
</evidence>
<dbReference type="CDD" id="cd12821">
    <property type="entry name" value="EcCorA_ZntB-like"/>
    <property type="match status" value="1"/>
</dbReference>
<evidence type="ECO:0000256" key="3">
    <source>
        <dbReference type="ARBA" id="ARBA00022448"/>
    </source>
</evidence>
<feature type="transmembrane region" description="Helical" evidence="8">
    <location>
        <begin position="250"/>
        <end position="273"/>
    </location>
</feature>
<geneLocation type="plasmid" evidence="9 10">
    <name>unnamed1</name>
</geneLocation>
<dbReference type="PANTHER" id="PTHR46494">
    <property type="entry name" value="CORA FAMILY METAL ION TRANSPORTER (EUROFUNG)"/>
    <property type="match status" value="1"/>
</dbReference>
<comment type="subcellular location">
    <subcellularLocation>
        <location evidence="1">Cell membrane</location>
        <topology evidence="1">Multi-pass membrane protein</topology>
    </subcellularLocation>
</comment>
<feature type="transmembrane region" description="Helical" evidence="8">
    <location>
        <begin position="285"/>
        <end position="305"/>
    </location>
</feature>
<evidence type="ECO:0000256" key="5">
    <source>
        <dbReference type="ARBA" id="ARBA00022692"/>
    </source>
</evidence>
<dbReference type="PANTHER" id="PTHR46494:SF2">
    <property type="entry name" value="MAGNESIUM TRANSPORT PROTEIN CORA"/>
    <property type="match status" value="1"/>
</dbReference>
<keyword evidence="10" id="KW-1185">Reference proteome</keyword>
<name>A0A1Q2L5T1_9BACL</name>
<dbReference type="EMBL" id="CP019641">
    <property type="protein sequence ID" value="AQQ55457.1"/>
    <property type="molecule type" value="Genomic_DNA"/>
</dbReference>
<dbReference type="InterPro" id="IPR045863">
    <property type="entry name" value="CorA_TM1_TM2"/>
</dbReference>
<organism evidence="9 10">
    <name type="scientific">Planococcus lenghuensis</name>
    <dbReference type="NCBI Taxonomy" id="2213202"/>
    <lineage>
        <taxon>Bacteria</taxon>
        <taxon>Bacillati</taxon>
        <taxon>Bacillota</taxon>
        <taxon>Bacilli</taxon>
        <taxon>Bacillales</taxon>
        <taxon>Caryophanaceae</taxon>
        <taxon>Planococcus</taxon>
    </lineage>
</organism>
<reference evidence="9 10" key="1">
    <citation type="submission" date="2017-02" db="EMBL/GenBank/DDBJ databases">
        <title>The complete genomic sequence of a novel cold adapted crude oil-degrading bacterium Planococcus qaidamina Y42.</title>
        <authorList>
            <person name="Yang R."/>
        </authorList>
    </citation>
    <scope>NUCLEOTIDE SEQUENCE [LARGE SCALE GENOMIC DNA]</scope>
    <source>
        <strain evidence="9 10">Y42</strain>
        <plasmid evidence="9 10">unnamed1</plasmid>
    </source>
</reference>
<keyword evidence="3" id="KW-0813">Transport</keyword>
<keyword evidence="7 8" id="KW-0472">Membrane</keyword>
<sequence length="321" mass="37580">MEIWTRRSEYVKTHSFCHEQWKWHELDFITENDELRKLTAGYNVPDLWLALAGYDEHNKLQMNRNAQQEDAIWGSLVYKLDPADRETQQIFHFFLSRDMLITGNRDFSSWADMAKEPMLRKMETTDTAIEGLMIIAGTLITGFLKQINALAMDIQDLRWDLKKSNGQDVLDRLTALRHQLLVIRNLTIPVKEIHMAITEIFEEQNQRKQFYEQAGVQLDRCHFLIQEYTKEVSAMVSSEEIMASVTGNEVVKTLTVITLLFTPITAWGAWWGMNFIHMPELNEKYGYLFSGLFIFSNIALLYIYIQRKGWLGDLLNGKKQR</sequence>
<dbReference type="OrthoDB" id="9803416at2"/>
<dbReference type="GO" id="GO:0005886">
    <property type="term" value="C:plasma membrane"/>
    <property type="evidence" value="ECO:0007669"/>
    <property type="project" value="UniProtKB-SubCell"/>
</dbReference>
<evidence type="ECO:0000256" key="8">
    <source>
        <dbReference type="SAM" id="Phobius"/>
    </source>
</evidence>
<keyword evidence="4" id="KW-1003">Cell membrane</keyword>
<dbReference type="Proteomes" id="UP000188184">
    <property type="component" value="Plasmid unnamed1"/>
</dbReference>
<evidence type="ECO:0000256" key="7">
    <source>
        <dbReference type="ARBA" id="ARBA00023136"/>
    </source>
</evidence>
<dbReference type="KEGG" id="pmar:B0X71_20065"/>
<dbReference type="GO" id="GO:0015087">
    <property type="term" value="F:cobalt ion transmembrane transporter activity"/>
    <property type="evidence" value="ECO:0007669"/>
    <property type="project" value="TreeGrafter"/>
</dbReference>
<dbReference type="GO" id="GO:0015095">
    <property type="term" value="F:magnesium ion transmembrane transporter activity"/>
    <property type="evidence" value="ECO:0007669"/>
    <property type="project" value="TreeGrafter"/>
</dbReference>
<evidence type="ECO:0000313" key="9">
    <source>
        <dbReference type="EMBL" id="AQQ55457.1"/>
    </source>
</evidence>
<keyword evidence="6 8" id="KW-1133">Transmembrane helix</keyword>
<proteinExistence type="inferred from homology"/>
<evidence type="ECO:0008006" key="11">
    <source>
        <dbReference type="Google" id="ProtNLM"/>
    </source>
</evidence>
<dbReference type="GO" id="GO:0000287">
    <property type="term" value="F:magnesium ion binding"/>
    <property type="evidence" value="ECO:0007669"/>
    <property type="project" value="TreeGrafter"/>
</dbReference>
<keyword evidence="5 8" id="KW-0812">Transmembrane</keyword>
<dbReference type="GO" id="GO:0050897">
    <property type="term" value="F:cobalt ion binding"/>
    <property type="evidence" value="ECO:0007669"/>
    <property type="project" value="TreeGrafter"/>
</dbReference>
<dbReference type="Pfam" id="PF01544">
    <property type="entry name" value="CorA"/>
    <property type="match status" value="1"/>
</dbReference>
<evidence type="ECO:0000256" key="1">
    <source>
        <dbReference type="ARBA" id="ARBA00004651"/>
    </source>
</evidence>
<comment type="similarity">
    <text evidence="2">Belongs to the CorA metal ion transporter (MIT) (TC 1.A.35) family.</text>
</comment>
<accession>A0A1Q2L5T1</accession>
<dbReference type="AlphaFoldDB" id="A0A1Q2L5T1"/>
<evidence type="ECO:0000256" key="4">
    <source>
        <dbReference type="ARBA" id="ARBA00022475"/>
    </source>
</evidence>